<dbReference type="AlphaFoldDB" id="A0A2U9C1H8"/>
<gene>
    <name evidence="3" type="ORF">SMAX5B_009259</name>
</gene>
<proteinExistence type="predicted"/>
<organism evidence="3 4">
    <name type="scientific">Scophthalmus maximus</name>
    <name type="common">Turbot</name>
    <name type="synonym">Psetta maxima</name>
    <dbReference type="NCBI Taxonomy" id="52904"/>
    <lineage>
        <taxon>Eukaryota</taxon>
        <taxon>Metazoa</taxon>
        <taxon>Chordata</taxon>
        <taxon>Craniata</taxon>
        <taxon>Vertebrata</taxon>
        <taxon>Euteleostomi</taxon>
        <taxon>Actinopterygii</taxon>
        <taxon>Neopterygii</taxon>
        <taxon>Teleostei</taxon>
        <taxon>Neoteleostei</taxon>
        <taxon>Acanthomorphata</taxon>
        <taxon>Carangaria</taxon>
        <taxon>Pleuronectiformes</taxon>
        <taxon>Pleuronectoidei</taxon>
        <taxon>Scophthalmidae</taxon>
        <taxon>Scophthalmus</taxon>
    </lineage>
</organism>
<dbReference type="InterPro" id="IPR000198">
    <property type="entry name" value="RhoGAP_dom"/>
</dbReference>
<dbReference type="SUPFAM" id="SSF48350">
    <property type="entry name" value="GTPase activation domain, GAP"/>
    <property type="match status" value="1"/>
</dbReference>
<dbReference type="PROSITE" id="PS50238">
    <property type="entry name" value="RHOGAP"/>
    <property type="match status" value="1"/>
</dbReference>
<sequence length="62" mass="6601">MEGRAAEEGGGERVRTDPASADLDQYDVASLTDALRGFLQDLNAPVIPASVYSELVYTAQVT</sequence>
<dbReference type="InterPro" id="IPR008936">
    <property type="entry name" value="Rho_GTPase_activation_prot"/>
</dbReference>
<dbReference type="Proteomes" id="UP000246464">
    <property type="component" value="Chromosome 12"/>
</dbReference>
<keyword evidence="4" id="KW-1185">Reference proteome</keyword>
<feature type="compositionally biased region" description="Basic and acidic residues" evidence="1">
    <location>
        <begin position="1"/>
        <end position="16"/>
    </location>
</feature>
<evidence type="ECO:0000313" key="3">
    <source>
        <dbReference type="EMBL" id="AWP10454.1"/>
    </source>
</evidence>
<dbReference type="Pfam" id="PF00620">
    <property type="entry name" value="RhoGAP"/>
    <property type="match status" value="1"/>
</dbReference>
<name>A0A2U9C1H8_SCOMX</name>
<evidence type="ECO:0000256" key="1">
    <source>
        <dbReference type="SAM" id="MobiDB-lite"/>
    </source>
</evidence>
<dbReference type="EMBL" id="CP026254">
    <property type="protein sequence ID" value="AWP10454.1"/>
    <property type="molecule type" value="Genomic_DNA"/>
</dbReference>
<protein>
    <submittedName>
        <fullName evidence="3">Putative phosphatidylinositol 3-kinase regulatory subunit gamma-like</fullName>
    </submittedName>
</protein>
<dbReference type="GO" id="GO:0007165">
    <property type="term" value="P:signal transduction"/>
    <property type="evidence" value="ECO:0007669"/>
    <property type="project" value="InterPro"/>
</dbReference>
<feature type="region of interest" description="Disordered" evidence="1">
    <location>
        <begin position="1"/>
        <end position="22"/>
    </location>
</feature>
<accession>A0A2U9C1H8</accession>
<evidence type="ECO:0000313" key="4">
    <source>
        <dbReference type="Proteomes" id="UP000246464"/>
    </source>
</evidence>
<feature type="domain" description="Rho-GAP" evidence="2">
    <location>
        <begin position="1"/>
        <end position="62"/>
    </location>
</feature>
<dbReference type="Gene3D" id="1.10.555.10">
    <property type="entry name" value="Rho GTPase activation protein"/>
    <property type="match status" value="1"/>
</dbReference>
<evidence type="ECO:0000259" key="2">
    <source>
        <dbReference type="PROSITE" id="PS50238"/>
    </source>
</evidence>
<reference evidence="3 4" key="1">
    <citation type="submission" date="2017-12" db="EMBL/GenBank/DDBJ databases">
        <title>Integrating genomic resources of turbot (Scophthalmus maximus) in depth evaluation of genetic and physical mapping variation across individuals.</title>
        <authorList>
            <person name="Martinez P."/>
        </authorList>
    </citation>
    <scope>NUCLEOTIDE SEQUENCE [LARGE SCALE GENOMIC DNA]</scope>
</reference>